<dbReference type="OrthoDB" id="6614685at2759"/>
<comment type="caution">
    <text evidence="2">The sequence shown here is derived from an EMBL/GenBank/DDBJ whole genome shotgun (WGS) entry which is preliminary data.</text>
</comment>
<proteinExistence type="predicted"/>
<name>A0A6G0T0Q2_APHGL</name>
<feature type="compositionally biased region" description="Low complexity" evidence="1">
    <location>
        <begin position="271"/>
        <end position="290"/>
    </location>
</feature>
<dbReference type="Proteomes" id="UP000475862">
    <property type="component" value="Unassembled WGS sequence"/>
</dbReference>
<dbReference type="AlphaFoldDB" id="A0A6G0T0Q2"/>
<evidence type="ECO:0000313" key="3">
    <source>
        <dbReference type="Proteomes" id="UP000475862"/>
    </source>
</evidence>
<organism evidence="2 3">
    <name type="scientific">Aphis glycines</name>
    <name type="common">Soybean aphid</name>
    <dbReference type="NCBI Taxonomy" id="307491"/>
    <lineage>
        <taxon>Eukaryota</taxon>
        <taxon>Metazoa</taxon>
        <taxon>Ecdysozoa</taxon>
        <taxon>Arthropoda</taxon>
        <taxon>Hexapoda</taxon>
        <taxon>Insecta</taxon>
        <taxon>Pterygota</taxon>
        <taxon>Neoptera</taxon>
        <taxon>Paraneoptera</taxon>
        <taxon>Hemiptera</taxon>
        <taxon>Sternorrhyncha</taxon>
        <taxon>Aphidomorpha</taxon>
        <taxon>Aphidoidea</taxon>
        <taxon>Aphididae</taxon>
        <taxon>Aphidini</taxon>
        <taxon>Aphis</taxon>
        <taxon>Aphis</taxon>
    </lineage>
</organism>
<gene>
    <name evidence="2" type="ORF">AGLY_015255</name>
</gene>
<evidence type="ECO:0000313" key="2">
    <source>
        <dbReference type="EMBL" id="KAE9524216.1"/>
    </source>
</evidence>
<dbReference type="EMBL" id="VYZN01000070">
    <property type="protein sequence ID" value="KAE9524216.1"/>
    <property type="molecule type" value="Genomic_DNA"/>
</dbReference>
<evidence type="ECO:0000256" key="1">
    <source>
        <dbReference type="SAM" id="MobiDB-lite"/>
    </source>
</evidence>
<keyword evidence="3" id="KW-1185">Reference proteome</keyword>
<sequence>MSSPHSVATTDQEDLLNDFDLDDLGSTLDIVHEIDKFLEGLTSDGPDLPVINDQKINETNTADLEVVDNNRTSTTQVDVEFVGKDSAVFQLLEDHENYGVYEHNPNECNWNVFYKTLPPGEEPFVKVEPKTEIVNDYFLSDTENKLESFSFNLDNVPEKSIFEQHSFEASTGETDAATSEITYSDNELENFSFTLKADNIKDNVSSAEVKRRKPYKKFKNFNFKSNAPIPHQFRNNNYKNTFRKPNPWHRKDSMERNNGFQQAFKNQYQGNSSLIPAPNNNNAASFPPRNYNLQSNRANSNNFNKVPNEIQGNKNVAQSGMSFTKEDDEMKNFKFVTNNSQFIMPKYIESPNINIAKQMHRSSPPIFKSHSVVGEYLCPVSLVGTTIKFLSRKLANTGIREQIVVELTKHGILEANIFLNNWWTPDDLFYVTFAERSIAQHVFKLYPHNSKNSY</sequence>
<accession>A0A6G0T0Q2</accession>
<protein>
    <submittedName>
        <fullName evidence="2">Uncharacterized protein</fullName>
    </submittedName>
</protein>
<reference evidence="2 3" key="1">
    <citation type="submission" date="2019-08" db="EMBL/GenBank/DDBJ databases">
        <title>The genome of the soybean aphid Biotype 1, its phylome, world population structure and adaptation to the North American continent.</title>
        <authorList>
            <person name="Giordano R."/>
            <person name="Donthu R.K."/>
            <person name="Hernandez A.G."/>
            <person name="Wright C.L."/>
            <person name="Zimin A.V."/>
        </authorList>
    </citation>
    <scope>NUCLEOTIDE SEQUENCE [LARGE SCALE GENOMIC DNA]</scope>
    <source>
        <tissue evidence="2">Whole aphids</tissue>
    </source>
</reference>
<feature type="region of interest" description="Disordered" evidence="1">
    <location>
        <begin position="270"/>
        <end position="293"/>
    </location>
</feature>